<comment type="caution">
    <text evidence="3">The sequence shown here is derived from an EMBL/GenBank/DDBJ whole genome shotgun (WGS) entry which is preliminary data.</text>
</comment>
<protein>
    <recommendedName>
        <fullName evidence="2">Helitron helicase-like domain-containing protein</fullName>
    </recommendedName>
</protein>
<accession>V9FMJ7</accession>
<evidence type="ECO:0000313" key="4">
    <source>
        <dbReference type="Proteomes" id="UP000018721"/>
    </source>
</evidence>
<dbReference type="InterPro" id="IPR025476">
    <property type="entry name" value="Helitron_helicase-like"/>
</dbReference>
<name>V9FMJ7_PHYNI</name>
<keyword evidence="4" id="KW-1185">Reference proteome</keyword>
<proteinExistence type="predicted"/>
<gene>
    <name evidence="3" type="ORF">F443_04256</name>
</gene>
<evidence type="ECO:0000256" key="1">
    <source>
        <dbReference type="SAM" id="MobiDB-lite"/>
    </source>
</evidence>
<evidence type="ECO:0000313" key="3">
    <source>
        <dbReference type="EMBL" id="ETI52705.1"/>
    </source>
</evidence>
<dbReference type="OrthoDB" id="126095at2759"/>
<feature type="region of interest" description="Disordered" evidence="1">
    <location>
        <begin position="1"/>
        <end position="67"/>
    </location>
</feature>
<dbReference type="Pfam" id="PF14214">
    <property type="entry name" value="Helitron_like_N"/>
    <property type="match status" value="1"/>
</dbReference>
<reference evidence="3 4" key="1">
    <citation type="submission" date="2013-11" db="EMBL/GenBank/DDBJ databases">
        <title>The Genome Sequence of Phytophthora parasitica P1569.</title>
        <authorList>
            <consortium name="The Broad Institute Genomics Platform"/>
            <person name="Russ C."/>
            <person name="Tyler B."/>
            <person name="Panabieres F."/>
            <person name="Shan W."/>
            <person name="Tripathy S."/>
            <person name="Grunwald N."/>
            <person name="Machado M."/>
            <person name="Johnson C.S."/>
            <person name="Arredondo F."/>
            <person name="Hong C."/>
            <person name="Coffey M."/>
            <person name="Young S.K."/>
            <person name="Zeng Q."/>
            <person name="Gargeya S."/>
            <person name="Fitzgerald M."/>
            <person name="Abouelleil A."/>
            <person name="Alvarado L."/>
            <person name="Chapman S.B."/>
            <person name="Gainer-Dewar J."/>
            <person name="Goldberg J."/>
            <person name="Griggs A."/>
            <person name="Gujja S."/>
            <person name="Hansen M."/>
            <person name="Howarth C."/>
            <person name="Imamovic A."/>
            <person name="Ireland A."/>
            <person name="Larimer J."/>
            <person name="McCowan C."/>
            <person name="Murphy C."/>
            <person name="Pearson M."/>
            <person name="Poon T.W."/>
            <person name="Priest M."/>
            <person name="Roberts A."/>
            <person name="Saif S."/>
            <person name="Shea T."/>
            <person name="Sykes S."/>
            <person name="Wortman J."/>
            <person name="Nusbaum C."/>
            <person name="Birren B."/>
        </authorList>
    </citation>
    <scope>NUCLEOTIDE SEQUENCE [LARGE SCALE GENOMIC DNA]</scope>
    <source>
        <strain evidence="3 4">P1569</strain>
    </source>
</reference>
<dbReference type="EMBL" id="ANIZ01000776">
    <property type="protein sequence ID" value="ETI52705.1"/>
    <property type="molecule type" value="Genomic_DNA"/>
</dbReference>
<evidence type="ECO:0000259" key="2">
    <source>
        <dbReference type="Pfam" id="PF14214"/>
    </source>
</evidence>
<organism evidence="3 4">
    <name type="scientific">Phytophthora nicotianae P1569</name>
    <dbReference type="NCBI Taxonomy" id="1317065"/>
    <lineage>
        <taxon>Eukaryota</taxon>
        <taxon>Sar</taxon>
        <taxon>Stramenopiles</taxon>
        <taxon>Oomycota</taxon>
        <taxon>Peronosporomycetes</taxon>
        <taxon>Peronosporales</taxon>
        <taxon>Peronosporaceae</taxon>
        <taxon>Phytophthora</taxon>
    </lineage>
</organism>
<dbReference type="HOGENOM" id="CLU_791026_0_0_1"/>
<feature type="domain" description="Helitron helicase-like" evidence="2">
    <location>
        <begin position="142"/>
        <end position="290"/>
    </location>
</feature>
<dbReference type="Proteomes" id="UP000018721">
    <property type="component" value="Unassembled WGS sequence"/>
</dbReference>
<sequence>MAGPNHYHPTSSNPQDASCAADNDLRPATVLSRPQLAVRARSSQLLADSRRPSPSRRVGGVSDNDATAVQDEVVERYSSTFSRTAAVIQENAATSSVTGSMHSSLRYAELAAVALKCKRNSALFEPFSDVAEVGLADALQQKELHRQGQMAALHGDRSPADRLLDSVDVSGGAIWGSDAERAQCRRRALAYQARYGQTALFVTLTPNVAESFVMAQSYLQVGHASASLKNDVVSARLFMRNMDAFVDHVLGVNPAAMKGIPFDVLLGEVDAYFGMVETQGGGTLHARILVWLADAPPNSPAFDLAVQTHGEQYLRNLEKCADSVVTTSLPLDIAESHCQFCSEPYVHANPK</sequence>
<dbReference type="AlphaFoldDB" id="V9FMJ7"/>